<reference evidence="3" key="1">
    <citation type="journal article" date="2019" name="Int. J. Syst. Evol. Microbiol.">
        <title>The Global Catalogue of Microorganisms (GCM) 10K type strain sequencing project: providing services to taxonomists for standard genome sequencing and annotation.</title>
        <authorList>
            <consortium name="The Broad Institute Genomics Platform"/>
            <consortium name="The Broad Institute Genome Sequencing Center for Infectious Disease"/>
            <person name="Wu L."/>
            <person name="Ma J."/>
        </authorList>
    </citation>
    <scope>NUCLEOTIDE SEQUENCE [LARGE SCALE GENOMIC DNA]</scope>
    <source>
        <strain evidence="3">CCM 8691</strain>
    </source>
</reference>
<dbReference type="Gene3D" id="3.40.50.1820">
    <property type="entry name" value="alpha/beta hydrolase"/>
    <property type="match status" value="1"/>
</dbReference>
<protein>
    <submittedName>
        <fullName evidence="2">Alpha/beta hydrolase family protein</fullName>
        <ecNumber evidence="2">3.4.-.-</ecNumber>
    </submittedName>
</protein>
<dbReference type="GO" id="GO:0016787">
    <property type="term" value="F:hydrolase activity"/>
    <property type="evidence" value="ECO:0007669"/>
    <property type="project" value="UniProtKB-KW"/>
</dbReference>
<dbReference type="PANTHER" id="PTHR43265:SF1">
    <property type="entry name" value="ESTERASE ESTD"/>
    <property type="match status" value="1"/>
</dbReference>
<evidence type="ECO:0000313" key="3">
    <source>
        <dbReference type="Proteomes" id="UP001595789"/>
    </source>
</evidence>
<comment type="caution">
    <text evidence="2">The sequence shown here is derived from an EMBL/GenBank/DDBJ whole genome shotgun (WGS) entry which is preliminary data.</text>
</comment>
<dbReference type="EC" id="3.4.-.-" evidence="2"/>
<accession>A0ABV8P941</accession>
<dbReference type="Proteomes" id="UP001595789">
    <property type="component" value="Unassembled WGS sequence"/>
</dbReference>
<dbReference type="InterPro" id="IPR022742">
    <property type="entry name" value="Hydrolase_4"/>
</dbReference>
<evidence type="ECO:0000259" key="1">
    <source>
        <dbReference type="Pfam" id="PF12146"/>
    </source>
</evidence>
<feature type="domain" description="Serine aminopeptidase S33" evidence="1">
    <location>
        <begin position="38"/>
        <end position="163"/>
    </location>
</feature>
<organism evidence="2 3">
    <name type="scientific">Pedobacter lithocola</name>
    <dbReference type="NCBI Taxonomy" id="1908239"/>
    <lineage>
        <taxon>Bacteria</taxon>
        <taxon>Pseudomonadati</taxon>
        <taxon>Bacteroidota</taxon>
        <taxon>Sphingobacteriia</taxon>
        <taxon>Sphingobacteriales</taxon>
        <taxon>Sphingobacteriaceae</taxon>
        <taxon>Pedobacter</taxon>
    </lineage>
</organism>
<sequence>MLTSVHKSVAQGTNFIIKNVEFESEGVTLKGTIFNPKKPHAALIVVHGSGQEKRMMQFASLLANHGMMVLTYDKRGVGESSGIYAGPEVGTNNIDSANLNLLARDASAAVNLLLKHLPAKHIPVGLIGYSQAGWIIPIAAEKNSKVNFMVLFSGPVVTAREQLRFQFFTQGKSDFWDLHTESESRNHIKNDPDKYQFIDTNPRDALSKLSIPGLWLFGAKDVQVPAKLSIEHIEEFKSVNKLYEYRLFPALGHNTTFEASQEPFNEAIKWIKDLENKKPSNKN</sequence>
<dbReference type="EMBL" id="JBHSBW010000011">
    <property type="protein sequence ID" value="MFC4211718.1"/>
    <property type="molecule type" value="Genomic_DNA"/>
</dbReference>
<evidence type="ECO:0000313" key="2">
    <source>
        <dbReference type="EMBL" id="MFC4211718.1"/>
    </source>
</evidence>
<proteinExistence type="predicted"/>
<dbReference type="Pfam" id="PF12146">
    <property type="entry name" value="Hydrolase_4"/>
    <property type="match status" value="1"/>
</dbReference>
<dbReference type="InterPro" id="IPR053145">
    <property type="entry name" value="AB_hydrolase_Est10"/>
</dbReference>
<gene>
    <name evidence="2" type="ORF">ACFOWA_11025</name>
</gene>
<name>A0ABV8P941_9SPHI</name>
<keyword evidence="3" id="KW-1185">Reference proteome</keyword>
<keyword evidence="2" id="KW-0378">Hydrolase</keyword>
<dbReference type="RefSeq" id="WP_378985063.1">
    <property type="nucleotide sequence ID" value="NZ_JBHSBW010000011.1"/>
</dbReference>
<dbReference type="SUPFAM" id="SSF53474">
    <property type="entry name" value="alpha/beta-Hydrolases"/>
    <property type="match status" value="1"/>
</dbReference>
<dbReference type="InterPro" id="IPR029058">
    <property type="entry name" value="AB_hydrolase_fold"/>
</dbReference>
<dbReference type="PANTHER" id="PTHR43265">
    <property type="entry name" value="ESTERASE ESTD"/>
    <property type="match status" value="1"/>
</dbReference>